<proteinExistence type="predicted"/>
<dbReference type="Proteomes" id="UP000306753">
    <property type="component" value="Unassembled WGS sequence"/>
</dbReference>
<dbReference type="AlphaFoldDB" id="A0A5R9QZ33"/>
<feature type="compositionally biased region" description="Basic and acidic residues" evidence="1">
    <location>
        <begin position="125"/>
        <end position="137"/>
    </location>
</feature>
<dbReference type="EMBL" id="QLAG01000008">
    <property type="protein sequence ID" value="TLX64025.1"/>
    <property type="molecule type" value="Genomic_DNA"/>
</dbReference>
<name>A0A5R9QZ33_9GAMM</name>
<feature type="region of interest" description="Disordered" evidence="1">
    <location>
        <begin position="116"/>
        <end position="137"/>
    </location>
</feature>
<evidence type="ECO:0000256" key="1">
    <source>
        <dbReference type="SAM" id="MobiDB-lite"/>
    </source>
</evidence>
<gene>
    <name evidence="2" type="ORF">DN820_08420</name>
</gene>
<keyword evidence="3" id="KW-1185">Reference proteome</keyword>
<sequence>MADTLYHAMICVCLGALLLACHSGYRLLAPPAPTDEMFGIYDGLIKKRVRTGKSSTVIYYIKLKDTPSLIRPDNDDRTIQRLKRTRYGSGLWITKKTKLSTPRASLPTIGQLRFIPTTRSTTTETPRRPIGDRPRGR</sequence>
<organism evidence="2 3">
    <name type="scientific">Stutzerimonas nosocomialis</name>
    <dbReference type="NCBI Taxonomy" id="1056496"/>
    <lineage>
        <taxon>Bacteria</taxon>
        <taxon>Pseudomonadati</taxon>
        <taxon>Pseudomonadota</taxon>
        <taxon>Gammaproteobacteria</taxon>
        <taxon>Pseudomonadales</taxon>
        <taxon>Pseudomonadaceae</taxon>
        <taxon>Stutzerimonas</taxon>
    </lineage>
</organism>
<comment type="caution">
    <text evidence="2">The sequence shown here is derived from an EMBL/GenBank/DDBJ whole genome shotgun (WGS) entry which is preliminary data.</text>
</comment>
<dbReference type="RefSeq" id="WP_138411432.1">
    <property type="nucleotide sequence ID" value="NZ_QLAG01000008.1"/>
</dbReference>
<evidence type="ECO:0000313" key="3">
    <source>
        <dbReference type="Proteomes" id="UP000306753"/>
    </source>
</evidence>
<reference evidence="2 3" key="1">
    <citation type="journal article" date="2017" name="Eur. J. Clin. Microbiol. Infect. Dis.">
        <title>Uncommonly isolated clinical Pseudomonas: identification and phylogenetic assignation.</title>
        <authorList>
            <person name="Mulet M."/>
            <person name="Gomila M."/>
            <person name="Ramirez A."/>
            <person name="Cardew S."/>
            <person name="Moore E.R."/>
            <person name="Lalucat J."/>
            <person name="Garcia-Valdes E."/>
        </authorList>
    </citation>
    <scope>NUCLEOTIDE SEQUENCE [LARGE SCALE GENOMIC DNA]</scope>
    <source>
        <strain evidence="2 3">SD129</strain>
    </source>
</reference>
<evidence type="ECO:0000313" key="2">
    <source>
        <dbReference type="EMBL" id="TLX64025.1"/>
    </source>
</evidence>
<accession>A0A5R9QZ33</accession>
<protein>
    <submittedName>
        <fullName evidence="2">Uncharacterized protein</fullName>
    </submittedName>
</protein>